<keyword evidence="1" id="KW-1133">Transmembrane helix</keyword>
<evidence type="ECO:0008006" key="4">
    <source>
        <dbReference type="Google" id="ProtNLM"/>
    </source>
</evidence>
<dbReference type="eggNOG" id="ENOG5030JTI">
    <property type="taxonomic scope" value="Bacteria"/>
</dbReference>
<gene>
    <name evidence="2" type="ordered locus">Toce_1710</name>
</gene>
<dbReference type="HOGENOM" id="CLU_116594_0_0_9"/>
<protein>
    <recommendedName>
        <fullName evidence="4">DUF5317 domain-containing protein</fullName>
    </recommendedName>
</protein>
<dbReference type="InterPro" id="IPR035168">
    <property type="entry name" value="DUF5317"/>
</dbReference>
<proteinExistence type="predicted"/>
<evidence type="ECO:0000256" key="1">
    <source>
        <dbReference type="SAM" id="Phobius"/>
    </source>
</evidence>
<keyword evidence="1" id="KW-0472">Membrane</keyword>
<keyword evidence="3" id="KW-1185">Reference proteome</keyword>
<sequence>MIDFMIISFIIGFLRKGNLKGLSEIPLRRLEIIFASFIIRYMPLFLKGSLKEFASNHIIAISIISYTLLLCGLFSNWHIKPLRPVAIGVFLNFLVIVANGGKMPVSLWAVDAAGLQDYKADLFNPDYLYHTALTPSTRLAILGDIIPLPRPYPNPRVFSIGDLLMAAGVFILIQEAMLKKMSSSGKIKGR</sequence>
<name>D9RYM2_THEOJ</name>
<dbReference type="KEGG" id="toc:Toce_1710"/>
<evidence type="ECO:0000313" key="2">
    <source>
        <dbReference type="EMBL" id="ADL08446.1"/>
    </source>
</evidence>
<feature type="transmembrane region" description="Helical" evidence="1">
    <location>
        <begin position="84"/>
        <end position="101"/>
    </location>
</feature>
<dbReference type="Pfam" id="PF17248">
    <property type="entry name" value="DUF5317"/>
    <property type="match status" value="1"/>
</dbReference>
<reference evidence="2 3" key="1">
    <citation type="journal article" date="2010" name="Stand. Genomic Sci.">
        <title>Complete genome sequence of Thermosediminibacter oceani type strain (JW/IW-1228P).</title>
        <authorList>
            <person name="Pitluck S."/>
            <person name="Yasawong M."/>
            <person name="Munk C."/>
            <person name="Nolan M."/>
            <person name="Lapidus A."/>
            <person name="Lucas S."/>
            <person name="Glavina Del Rio T."/>
            <person name="Tice H."/>
            <person name="Cheng J.F."/>
            <person name="Bruce D."/>
            <person name="Detter C."/>
            <person name="Tapia R."/>
            <person name="Han C."/>
            <person name="Goodwin L."/>
            <person name="Liolios K."/>
            <person name="Ivanova N."/>
            <person name="Mavromatis K."/>
            <person name="Mikhailova N."/>
            <person name="Pati A."/>
            <person name="Chen A."/>
            <person name="Palaniappan K."/>
            <person name="Land M."/>
            <person name="Hauser L."/>
            <person name="Chang Y.J."/>
            <person name="Jeffries C.D."/>
            <person name="Rohde M."/>
            <person name="Spring S."/>
            <person name="Sikorski J."/>
            <person name="Goker M."/>
            <person name="Woyke T."/>
            <person name="Bristow J."/>
            <person name="Eisen J.A."/>
            <person name="Markowitz V."/>
            <person name="Hugenholtz P."/>
            <person name="Kyrpides N.C."/>
            <person name="Klenk H.P."/>
        </authorList>
    </citation>
    <scope>NUCLEOTIDE SEQUENCE [LARGE SCALE GENOMIC DNA]</scope>
    <source>
        <strain evidence="3">ATCC BAA-1034 / DSM 16646 / JW/IW-1228P</strain>
    </source>
</reference>
<dbReference type="AlphaFoldDB" id="D9RYM2"/>
<organism evidence="2 3">
    <name type="scientific">Thermosediminibacter oceani (strain ATCC BAA-1034 / DSM 16646 / JW/IW-1228P)</name>
    <dbReference type="NCBI Taxonomy" id="555079"/>
    <lineage>
        <taxon>Bacteria</taxon>
        <taxon>Bacillati</taxon>
        <taxon>Bacillota</taxon>
        <taxon>Clostridia</taxon>
        <taxon>Thermosediminibacterales</taxon>
        <taxon>Thermosediminibacteraceae</taxon>
        <taxon>Thermosediminibacter</taxon>
    </lineage>
</organism>
<feature type="transmembrane region" description="Helical" evidence="1">
    <location>
        <begin position="58"/>
        <end position="77"/>
    </location>
</feature>
<accession>D9RYM2</accession>
<evidence type="ECO:0000313" key="3">
    <source>
        <dbReference type="Proteomes" id="UP000000272"/>
    </source>
</evidence>
<dbReference type="EMBL" id="CP002131">
    <property type="protein sequence ID" value="ADL08446.1"/>
    <property type="molecule type" value="Genomic_DNA"/>
</dbReference>
<keyword evidence="1" id="KW-0812">Transmembrane</keyword>
<feature type="transmembrane region" description="Helical" evidence="1">
    <location>
        <begin position="157"/>
        <end position="178"/>
    </location>
</feature>
<dbReference type="Proteomes" id="UP000000272">
    <property type="component" value="Chromosome"/>
</dbReference>
<dbReference type="STRING" id="555079.Toce_1710"/>